<dbReference type="RefSeq" id="WP_350275526.1">
    <property type="nucleotide sequence ID" value="NZ_CP158165.1"/>
</dbReference>
<accession>A0AAU7T7F4</accession>
<dbReference type="SMART" id="SM01236">
    <property type="entry name" value="Haem_oxygenase_2"/>
    <property type="match status" value="1"/>
</dbReference>
<protein>
    <submittedName>
        <fullName evidence="1">Iron-containing redox enzyme family protein</fullName>
    </submittedName>
</protein>
<gene>
    <name evidence="1" type="ORF">ABN611_29500</name>
</gene>
<dbReference type="Pfam" id="PF14518">
    <property type="entry name" value="Haem_oxygenas_2"/>
    <property type="match status" value="1"/>
</dbReference>
<dbReference type="SUPFAM" id="SSF48613">
    <property type="entry name" value="Heme oxygenase-like"/>
    <property type="match status" value="1"/>
</dbReference>
<name>A0AAU7T7F4_9ACTN</name>
<evidence type="ECO:0000313" key="1">
    <source>
        <dbReference type="EMBL" id="XBV22687.1"/>
    </source>
</evidence>
<dbReference type="EMBL" id="CP158165">
    <property type="protein sequence ID" value="XBV22687.1"/>
    <property type="molecule type" value="Genomic_DNA"/>
</dbReference>
<dbReference type="InterPro" id="IPR016084">
    <property type="entry name" value="Haem_Oase-like_multi-hlx"/>
</dbReference>
<organism evidence="1">
    <name type="scientific">Kribbella sp. HUAS MG21</name>
    <dbReference type="NCBI Taxonomy" id="3160966"/>
    <lineage>
        <taxon>Bacteria</taxon>
        <taxon>Bacillati</taxon>
        <taxon>Actinomycetota</taxon>
        <taxon>Actinomycetes</taxon>
        <taxon>Propionibacteriales</taxon>
        <taxon>Kribbellaceae</taxon>
        <taxon>Kribbella</taxon>
    </lineage>
</organism>
<proteinExistence type="predicted"/>
<dbReference type="AlphaFoldDB" id="A0AAU7T7F4"/>
<sequence>MRLPPERGPLSARMVNLLRGSATPSAHAGGSDRPYADADLQLALWIAYELHYRGFEDVDPDRQWDPRVIAYRTTLERPWVAWLEANCRVVPGERPVAEQLRALIGSTDGPRFAPYLRRHATKDQFREFVLNRSVYQLKEADPHSFALPRLDGAAKAALVEIEADEYGGGRPERMHSELFRTTMRWLALDDTYGHYVPVVPAVTLALSNVMSLFAIHSRWTPALLGHLAAFEMTSTLPNRQYATGAIRLGASEEAARYFTEHVEADAVHEQIAAHDLCGSYVRQHPDALGDVLFGARCALMVDDLFAEHLLTSWDALPSPPVDQSTTSRYRARS</sequence>
<dbReference type="Gene3D" id="1.20.910.10">
    <property type="entry name" value="Heme oxygenase-like"/>
    <property type="match status" value="1"/>
</dbReference>
<reference evidence="1" key="1">
    <citation type="submission" date="2024-06" db="EMBL/GenBank/DDBJ databases">
        <title>Kribbella sp. strain HUAS MG21 genome sequences.</title>
        <authorList>
            <person name="Mo P."/>
        </authorList>
    </citation>
    <scope>NUCLEOTIDE SEQUENCE</scope>
    <source>
        <strain evidence="1">HUAS MG21</strain>
    </source>
</reference>